<evidence type="ECO:0000256" key="4">
    <source>
        <dbReference type="ARBA" id="ARBA00023163"/>
    </source>
</evidence>
<dbReference type="SUPFAM" id="SSF57959">
    <property type="entry name" value="Leucine zipper domain"/>
    <property type="match status" value="1"/>
</dbReference>
<protein>
    <recommendedName>
        <fullName evidence="7">BZIP domain-containing protein</fullName>
    </recommendedName>
</protein>
<evidence type="ECO:0000256" key="2">
    <source>
        <dbReference type="ARBA" id="ARBA00023015"/>
    </source>
</evidence>
<dbReference type="GO" id="GO:0000978">
    <property type="term" value="F:RNA polymerase II cis-regulatory region sequence-specific DNA binding"/>
    <property type="evidence" value="ECO:0007669"/>
    <property type="project" value="TreeGrafter"/>
</dbReference>
<dbReference type="PANTHER" id="PTHR11988:SF27">
    <property type="entry name" value="GH27708P"/>
    <property type="match status" value="1"/>
</dbReference>
<dbReference type="Gene3D" id="1.20.5.170">
    <property type="match status" value="1"/>
</dbReference>
<dbReference type="PANTHER" id="PTHR11988">
    <property type="entry name" value="THYROTROPH EMBRYONIC FACTOR RELATED"/>
    <property type="match status" value="1"/>
</dbReference>
<sequence>MEGSNADIPISTVSTVKAKRKHAETVESLQHHLEMLEDKRKNSVPSCSSLNLIRQRSQAVEDKLADDRGALIVDVDHMMCSGVTVAGFKPRAIIRKRIKTATPTDTKDTEYWQKRRKNNDSARKSRESKKEKEKNFYKRALELEYENLYLQECLSLAEAELASLGHPFVPPVFGGQCYY</sequence>
<dbReference type="GO" id="GO:0000981">
    <property type="term" value="F:DNA-binding transcription factor activity, RNA polymerase II-specific"/>
    <property type="evidence" value="ECO:0007669"/>
    <property type="project" value="TreeGrafter"/>
</dbReference>
<evidence type="ECO:0000313" key="8">
    <source>
        <dbReference type="EMBL" id="CAG5122692.1"/>
    </source>
</evidence>
<keyword evidence="3" id="KW-0238">DNA-binding</keyword>
<dbReference type="InterPro" id="IPR046347">
    <property type="entry name" value="bZIP_sf"/>
</dbReference>
<dbReference type="AlphaFoldDB" id="A0A8S3Z647"/>
<evidence type="ECO:0000256" key="5">
    <source>
        <dbReference type="ARBA" id="ARBA00023242"/>
    </source>
</evidence>
<reference evidence="8" key="1">
    <citation type="submission" date="2021-04" db="EMBL/GenBank/DDBJ databases">
        <authorList>
            <consortium name="Molecular Ecology Group"/>
        </authorList>
    </citation>
    <scope>NUCLEOTIDE SEQUENCE</scope>
</reference>
<dbReference type="CDD" id="cd14695">
    <property type="entry name" value="bZIP_HLF"/>
    <property type="match status" value="1"/>
</dbReference>
<dbReference type="SMART" id="SM00338">
    <property type="entry name" value="BRLZ"/>
    <property type="match status" value="1"/>
</dbReference>
<dbReference type="Pfam" id="PF07716">
    <property type="entry name" value="bZIP_2"/>
    <property type="match status" value="1"/>
</dbReference>
<comment type="subcellular location">
    <subcellularLocation>
        <location evidence="1">Nucleus</location>
    </subcellularLocation>
</comment>
<accession>A0A8S3Z647</accession>
<dbReference type="GO" id="GO:0005634">
    <property type="term" value="C:nucleus"/>
    <property type="evidence" value="ECO:0007669"/>
    <property type="project" value="UniProtKB-SubCell"/>
</dbReference>
<evidence type="ECO:0000313" key="9">
    <source>
        <dbReference type="Proteomes" id="UP000678393"/>
    </source>
</evidence>
<gene>
    <name evidence="8" type="ORF">CUNI_LOCUS8250</name>
</gene>
<dbReference type="OrthoDB" id="6161955at2759"/>
<keyword evidence="4" id="KW-0804">Transcription</keyword>
<dbReference type="PROSITE" id="PS50217">
    <property type="entry name" value="BZIP"/>
    <property type="match status" value="1"/>
</dbReference>
<keyword evidence="5" id="KW-0539">Nucleus</keyword>
<evidence type="ECO:0000256" key="3">
    <source>
        <dbReference type="ARBA" id="ARBA00023125"/>
    </source>
</evidence>
<evidence type="ECO:0000256" key="6">
    <source>
        <dbReference type="SAM" id="MobiDB-lite"/>
    </source>
</evidence>
<dbReference type="InterPro" id="IPR004827">
    <property type="entry name" value="bZIP"/>
</dbReference>
<evidence type="ECO:0000259" key="7">
    <source>
        <dbReference type="PROSITE" id="PS50217"/>
    </source>
</evidence>
<evidence type="ECO:0000256" key="1">
    <source>
        <dbReference type="ARBA" id="ARBA00004123"/>
    </source>
</evidence>
<feature type="region of interest" description="Disordered" evidence="6">
    <location>
        <begin position="104"/>
        <end position="131"/>
    </location>
</feature>
<dbReference type="EMBL" id="CAJHNH020001343">
    <property type="protein sequence ID" value="CAG5122692.1"/>
    <property type="molecule type" value="Genomic_DNA"/>
</dbReference>
<proteinExistence type="predicted"/>
<keyword evidence="9" id="KW-1185">Reference proteome</keyword>
<feature type="domain" description="BZIP" evidence="7">
    <location>
        <begin position="108"/>
        <end position="164"/>
    </location>
</feature>
<dbReference type="Proteomes" id="UP000678393">
    <property type="component" value="Unassembled WGS sequence"/>
</dbReference>
<comment type="caution">
    <text evidence="8">The sequence shown here is derived from an EMBL/GenBank/DDBJ whole genome shotgun (WGS) entry which is preliminary data.</text>
</comment>
<keyword evidence="2" id="KW-0805">Transcription regulation</keyword>
<name>A0A8S3Z647_9EUPU</name>
<dbReference type="InterPro" id="IPR040223">
    <property type="entry name" value="PAR_bZIP"/>
</dbReference>
<feature type="compositionally biased region" description="Basic and acidic residues" evidence="6">
    <location>
        <begin position="105"/>
        <end position="131"/>
    </location>
</feature>
<organism evidence="8 9">
    <name type="scientific">Candidula unifasciata</name>
    <dbReference type="NCBI Taxonomy" id="100452"/>
    <lineage>
        <taxon>Eukaryota</taxon>
        <taxon>Metazoa</taxon>
        <taxon>Spiralia</taxon>
        <taxon>Lophotrochozoa</taxon>
        <taxon>Mollusca</taxon>
        <taxon>Gastropoda</taxon>
        <taxon>Heterobranchia</taxon>
        <taxon>Euthyneura</taxon>
        <taxon>Panpulmonata</taxon>
        <taxon>Eupulmonata</taxon>
        <taxon>Stylommatophora</taxon>
        <taxon>Helicina</taxon>
        <taxon>Helicoidea</taxon>
        <taxon>Geomitridae</taxon>
        <taxon>Candidula</taxon>
    </lineage>
</organism>